<gene>
    <name evidence="3" type="ORF">E1267_28260</name>
</gene>
<dbReference type="GO" id="GO:0016747">
    <property type="term" value="F:acyltransferase activity, transferring groups other than amino-acyl groups"/>
    <property type="evidence" value="ECO:0007669"/>
    <property type="project" value="InterPro"/>
</dbReference>
<dbReference type="EMBL" id="SMJZ01000126">
    <property type="protein sequence ID" value="TDC02887.1"/>
    <property type="molecule type" value="Genomic_DNA"/>
</dbReference>
<evidence type="ECO:0000256" key="1">
    <source>
        <dbReference type="SAM" id="MobiDB-lite"/>
    </source>
</evidence>
<evidence type="ECO:0000259" key="2">
    <source>
        <dbReference type="PROSITE" id="PS51186"/>
    </source>
</evidence>
<dbReference type="RefSeq" id="WP_132336736.1">
    <property type="nucleotide sequence ID" value="NZ_SMJZ01000126.1"/>
</dbReference>
<feature type="region of interest" description="Disordered" evidence="1">
    <location>
        <begin position="149"/>
        <end position="185"/>
    </location>
</feature>
<dbReference type="Pfam" id="PF00583">
    <property type="entry name" value="Acetyltransf_1"/>
    <property type="match status" value="1"/>
</dbReference>
<evidence type="ECO:0000313" key="3">
    <source>
        <dbReference type="EMBL" id="TDC02887.1"/>
    </source>
</evidence>
<dbReference type="PROSITE" id="PS51186">
    <property type="entry name" value="GNAT"/>
    <property type="match status" value="1"/>
</dbReference>
<keyword evidence="4" id="KW-1185">Reference proteome</keyword>
<comment type="caution">
    <text evidence="3">The sequence shown here is derived from an EMBL/GenBank/DDBJ whole genome shotgun (WGS) entry which is preliminary data.</text>
</comment>
<evidence type="ECO:0000313" key="4">
    <source>
        <dbReference type="Proteomes" id="UP000295157"/>
    </source>
</evidence>
<name>A0A4R4N7K1_9ACTN</name>
<keyword evidence="3" id="KW-0808">Transferase</keyword>
<feature type="domain" description="N-acetyltransferase" evidence="2">
    <location>
        <begin position="1"/>
        <end position="150"/>
    </location>
</feature>
<dbReference type="SUPFAM" id="SSF55729">
    <property type="entry name" value="Acyl-CoA N-acyltransferases (Nat)"/>
    <property type="match status" value="1"/>
</dbReference>
<reference evidence="3 4" key="1">
    <citation type="submission" date="2019-02" db="EMBL/GenBank/DDBJ databases">
        <title>Draft genome sequences of novel Actinobacteria.</title>
        <authorList>
            <person name="Sahin N."/>
            <person name="Ay H."/>
            <person name="Saygin H."/>
        </authorList>
    </citation>
    <scope>NUCLEOTIDE SEQUENCE [LARGE SCALE GENOMIC DNA]</scope>
    <source>
        <strain evidence="3 4">KC201</strain>
    </source>
</reference>
<dbReference type="InterPro" id="IPR000182">
    <property type="entry name" value="GNAT_dom"/>
</dbReference>
<dbReference type="Proteomes" id="UP000295157">
    <property type="component" value="Unassembled WGS sequence"/>
</dbReference>
<dbReference type="AlphaFoldDB" id="A0A4R4N7K1"/>
<sequence length="185" mass="19813">MERENALAFIARSSDEAVGYATATLHERSGDVLARPRSFVALEHLAVDPGVVRTRIGTALVEAARTAGKEAGCSGLANAAVKWCRVEQPALLDVPRLKCRVSVSRGVGRRHRTDPQRGLFHLHHDRASFHSCPFVGWIPSVSLPAPRPLTNSTSELSSDRSAELTNGFPATGGFPSGTAYALDTD</sequence>
<proteinExistence type="predicted"/>
<organism evidence="3 4">
    <name type="scientific">Nonomuraea longispora</name>
    <dbReference type="NCBI Taxonomy" id="1848320"/>
    <lineage>
        <taxon>Bacteria</taxon>
        <taxon>Bacillati</taxon>
        <taxon>Actinomycetota</taxon>
        <taxon>Actinomycetes</taxon>
        <taxon>Streptosporangiales</taxon>
        <taxon>Streptosporangiaceae</taxon>
        <taxon>Nonomuraea</taxon>
    </lineage>
</organism>
<accession>A0A4R4N7K1</accession>
<dbReference type="InterPro" id="IPR016181">
    <property type="entry name" value="Acyl_CoA_acyltransferase"/>
</dbReference>
<protein>
    <submittedName>
        <fullName evidence="3">N-acetyltransferase</fullName>
    </submittedName>
</protein>
<dbReference type="CDD" id="cd04301">
    <property type="entry name" value="NAT_SF"/>
    <property type="match status" value="1"/>
</dbReference>
<dbReference type="Gene3D" id="3.40.630.30">
    <property type="match status" value="1"/>
</dbReference>
<dbReference type="OrthoDB" id="9805924at2"/>